<dbReference type="InterPro" id="IPR017853">
    <property type="entry name" value="GH"/>
</dbReference>
<dbReference type="SUPFAM" id="SSF51445">
    <property type="entry name" value="(Trans)glycosidases"/>
    <property type="match status" value="1"/>
</dbReference>
<protein>
    <submittedName>
        <fullName evidence="6">6-phospho-beta-glucosidase</fullName>
    </submittedName>
</protein>
<evidence type="ECO:0000256" key="1">
    <source>
        <dbReference type="ARBA" id="ARBA00010838"/>
    </source>
</evidence>
<sequence length="504" mass="56821">MGFPQNFLWGGATAANQYEGGYAEDGKGLAVADLITDGNKEQPRRIFYRFPDGREGTIGLGECIPAGAQGILKDDYYYPSHVATDFYHHYKEDIALFAEMGFKVLRLSISWTRIFPNGDDQQPNEAGLAFYDKVFDEMLTHGIEPLVTILHFDMPVHLATAYGGWANRKLIDFYLRYASTVFQRYRNKVKYWVTVNEVNVLGGYWTLGLSNDAASEAGSKKSYNQGETPDAEAGLKFQALHHLMVASALANKAAKIINPDFQMGAMLALSGIYPATCHPEDVFGAYAFRRKALLFSDVLFHGEYPNYAQSIFDEYGFTLKMEQGDAEILKAYPSDFLAFSYYRTTVFDRFSANTTTTGGQQGAPNPYLQTTAWGWPIDPDGLRYVLNELYDRYQKPLFIVENGMGAKDTVNADGTIEDDYRIDYLRGHIRAIKEAIEKDHVPVMGYTPWGCIDIVSAGTGEMAKRYGMIYVDMDDKGHGTLKRSRKKSFYWYQHVIKTNGEELD</sequence>
<dbReference type="AlphaFoldDB" id="A0A2J4JPB7"/>
<dbReference type="InterPro" id="IPR001360">
    <property type="entry name" value="Glyco_hydro_1"/>
</dbReference>
<dbReference type="EMBL" id="NMTS02000032">
    <property type="protein sequence ID" value="PLK29709.1"/>
    <property type="molecule type" value="Genomic_DNA"/>
</dbReference>
<accession>A0A2J4JPB7</accession>
<reference evidence="6 7" key="1">
    <citation type="journal article" date="2017" name="Front. Microbiol.">
        <title>New Insights into the Diversity of the Genus Faecalibacterium.</title>
        <authorList>
            <person name="Benevides L."/>
            <person name="Burman S."/>
            <person name="Martin R."/>
            <person name="Robert V."/>
            <person name="Thomas M."/>
            <person name="Miquel S."/>
            <person name="Chain F."/>
            <person name="Sokol H."/>
            <person name="Bermudez-Humaran L.G."/>
            <person name="Morrison M."/>
            <person name="Langella P."/>
            <person name="Azevedo V.A."/>
            <person name="Chatel J.M."/>
            <person name="Soares S."/>
        </authorList>
    </citation>
    <scope>NUCLEOTIDE SEQUENCE [LARGE SCALE GENOMIC DNA]</scope>
    <source>
        <strain evidence="6 7">CNCM I 4542</strain>
    </source>
</reference>
<keyword evidence="2 5" id="KW-0378">Hydrolase</keyword>
<dbReference type="Pfam" id="PF00232">
    <property type="entry name" value="Glyco_hydro_1"/>
    <property type="match status" value="2"/>
</dbReference>
<evidence type="ECO:0000256" key="2">
    <source>
        <dbReference type="ARBA" id="ARBA00022801"/>
    </source>
</evidence>
<gene>
    <name evidence="6" type="ORF">CGS50_006995</name>
</gene>
<dbReference type="InterPro" id="IPR018120">
    <property type="entry name" value="Glyco_hydro_1_AS"/>
</dbReference>
<keyword evidence="3 5" id="KW-0326">Glycosidase</keyword>
<dbReference type="Proteomes" id="UP000221015">
    <property type="component" value="Unassembled WGS sequence"/>
</dbReference>
<dbReference type="PANTHER" id="PTHR10353:SF122">
    <property type="entry name" value="6-PHOSPHO-BETA-GLUCOSIDASE ASCB-RELATED"/>
    <property type="match status" value="1"/>
</dbReference>
<dbReference type="PRINTS" id="PR00131">
    <property type="entry name" value="GLHYDRLASE1"/>
</dbReference>
<dbReference type="RefSeq" id="WP_097774445.1">
    <property type="nucleotide sequence ID" value="NZ_NMTS02000032.1"/>
</dbReference>
<dbReference type="PROSITE" id="PS00653">
    <property type="entry name" value="GLYCOSYL_HYDROL_F1_2"/>
    <property type="match status" value="1"/>
</dbReference>
<dbReference type="PANTHER" id="PTHR10353">
    <property type="entry name" value="GLYCOSYL HYDROLASE"/>
    <property type="match status" value="1"/>
</dbReference>
<dbReference type="Gene3D" id="3.20.20.80">
    <property type="entry name" value="Glycosidases"/>
    <property type="match status" value="1"/>
</dbReference>
<evidence type="ECO:0000256" key="3">
    <source>
        <dbReference type="ARBA" id="ARBA00023295"/>
    </source>
</evidence>
<evidence type="ECO:0000313" key="6">
    <source>
        <dbReference type="EMBL" id="PLK29709.1"/>
    </source>
</evidence>
<evidence type="ECO:0000313" key="7">
    <source>
        <dbReference type="Proteomes" id="UP000221015"/>
    </source>
</evidence>
<comment type="similarity">
    <text evidence="1 4">Belongs to the glycosyl hydrolase 1 family.</text>
</comment>
<dbReference type="GO" id="GO:0008422">
    <property type="term" value="F:beta-glucosidase activity"/>
    <property type="evidence" value="ECO:0007669"/>
    <property type="project" value="TreeGrafter"/>
</dbReference>
<dbReference type="PROSITE" id="PS00572">
    <property type="entry name" value="GLYCOSYL_HYDROL_F1_1"/>
    <property type="match status" value="1"/>
</dbReference>
<evidence type="ECO:0000256" key="5">
    <source>
        <dbReference type="RuleBase" id="RU004468"/>
    </source>
</evidence>
<dbReference type="InterPro" id="IPR033132">
    <property type="entry name" value="GH_1_N_CS"/>
</dbReference>
<name>A0A2J4JPB7_9FIRM</name>
<dbReference type="GO" id="GO:0016052">
    <property type="term" value="P:carbohydrate catabolic process"/>
    <property type="evidence" value="ECO:0007669"/>
    <property type="project" value="TreeGrafter"/>
</dbReference>
<evidence type="ECO:0000256" key="4">
    <source>
        <dbReference type="RuleBase" id="RU003690"/>
    </source>
</evidence>
<organism evidence="6 7">
    <name type="scientific">Faecalibacterium prausnitzii</name>
    <dbReference type="NCBI Taxonomy" id="853"/>
    <lineage>
        <taxon>Bacteria</taxon>
        <taxon>Bacillati</taxon>
        <taxon>Bacillota</taxon>
        <taxon>Clostridia</taxon>
        <taxon>Eubacteriales</taxon>
        <taxon>Oscillospiraceae</taxon>
        <taxon>Faecalibacterium</taxon>
    </lineage>
</organism>
<comment type="caution">
    <text evidence="6">The sequence shown here is derived from an EMBL/GenBank/DDBJ whole genome shotgun (WGS) entry which is preliminary data.</text>
</comment>
<dbReference type="GO" id="GO:0005829">
    <property type="term" value="C:cytosol"/>
    <property type="evidence" value="ECO:0007669"/>
    <property type="project" value="TreeGrafter"/>
</dbReference>
<proteinExistence type="inferred from homology"/>